<evidence type="ECO:0000313" key="6">
    <source>
        <dbReference type="Proteomes" id="UP000001449"/>
    </source>
</evidence>
<dbReference type="GeneID" id="7451291"/>
<dbReference type="Proteomes" id="UP000001449">
    <property type="component" value="Chromosome 3"/>
</dbReference>
<feature type="compositionally biased region" description="Polar residues" evidence="3">
    <location>
        <begin position="35"/>
        <end position="56"/>
    </location>
</feature>
<dbReference type="RefSeq" id="XP_002288435.1">
    <property type="nucleotide sequence ID" value="XM_002288399.1"/>
</dbReference>
<dbReference type="GO" id="GO:0008061">
    <property type="term" value="F:chitin binding"/>
    <property type="evidence" value="ECO:0007669"/>
    <property type="project" value="UniProtKB-UniRule"/>
</dbReference>
<dbReference type="InterPro" id="IPR036861">
    <property type="entry name" value="Endochitinase-like_sf"/>
</dbReference>
<dbReference type="InterPro" id="IPR001002">
    <property type="entry name" value="Chitin-bd_1"/>
</dbReference>
<feature type="domain" description="Chitin-binding type-1" evidence="4">
    <location>
        <begin position="1"/>
        <end position="26"/>
    </location>
</feature>
<feature type="disulfide bond" evidence="2">
    <location>
        <begin position="2"/>
        <end position="16"/>
    </location>
</feature>
<organism evidence="5 6">
    <name type="scientific">Thalassiosira pseudonana</name>
    <name type="common">Marine diatom</name>
    <name type="synonym">Cyclotella nana</name>
    <dbReference type="NCBI Taxonomy" id="35128"/>
    <lineage>
        <taxon>Eukaryota</taxon>
        <taxon>Sar</taxon>
        <taxon>Stramenopiles</taxon>
        <taxon>Ochrophyta</taxon>
        <taxon>Bacillariophyta</taxon>
        <taxon>Coscinodiscophyceae</taxon>
        <taxon>Thalassiosirophycidae</taxon>
        <taxon>Thalassiosirales</taxon>
        <taxon>Thalassiosiraceae</taxon>
        <taxon>Thalassiosira</taxon>
    </lineage>
</organism>
<evidence type="ECO:0000256" key="3">
    <source>
        <dbReference type="SAM" id="MobiDB-lite"/>
    </source>
</evidence>
<dbReference type="PANTHER" id="PTHR21113">
    <property type="entry name" value="AGAP001705-PA"/>
    <property type="match status" value="1"/>
</dbReference>
<keyword evidence="2" id="KW-1015">Disulfide bond</keyword>
<dbReference type="AlphaFoldDB" id="B8BYD8"/>
<keyword evidence="1 2" id="KW-0147">Chitin-binding</keyword>
<accession>B8BYD8</accession>
<dbReference type="PROSITE" id="PS50941">
    <property type="entry name" value="CHIT_BIND_I_2"/>
    <property type="match status" value="1"/>
</dbReference>
<name>B8BYD8_THAPS</name>
<dbReference type="InParanoid" id="B8BYD8"/>
<dbReference type="Gene3D" id="1.10.530.10">
    <property type="match status" value="1"/>
</dbReference>
<gene>
    <name evidence="5" type="ORF">THAPSDRAFT_268516</name>
</gene>
<feature type="region of interest" description="Disordered" evidence="3">
    <location>
        <begin position="35"/>
        <end position="58"/>
    </location>
</feature>
<dbReference type="Gene3D" id="3.30.60.10">
    <property type="entry name" value="Endochitinase-like"/>
    <property type="match status" value="1"/>
</dbReference>
<evidence type="ECO:0000256" key="1">
    <source>
        <dbReference type="ARBA" id="ARBA00022669"/>
    </source>
</evidence>
<reference evidence="5 6" key="1">
    <citation type="journal article" date="2004" name="Science">
        <title>The genome of the diatom Thalassiosira pseudonana: ecology, evolution, and metabolism.</title>
        <authorList>
            <person name="Armbrust E.V."/>
            <person name="Berges J.A."/>
            <person name="Bowler C."/>
            <person name="Green B.R."/>
            <person name="Martinez D."/>
            <person name="Putnam N.H."/>
            <person name="Zhou S."/>
            <person name="Allen A.E."/>
            <person name="Apt K.E."/>
            <person name="Bechner M."/>
            <person name="Brzezinski M.A."/>
            <person name="Chaal B.K."/>
            <person name="Chiovitti A."/>
            <person name="Davis A.K."/>
            <person name="Demarest M.S."/>
            <person name="Detter J.C."/>
            <person name="Glavina T."/>
            <person name="Goodstein D."/>
            <person name="Hadi M.Z."/>
            <person name="Hellsten U."/>
            <person name="Hildebrand M."/>
            <person name="Jenkins B.D."/>
            <person name="Jurka J."/>
            <person name="Kapitonov V.V."/>
            <person name="Kroger N."/>
            <person name="Lau W.W."/>
            <person name="Lane T.W."/>
            <person name="Larimer F.W."/>
            <person name="Lippmeier J.C."/>
            <person name="Lucas S."/>
            <person name="Medina M."/>
            <person name="Montsant A."/>
            <person name="Obornik M."/>
            <person name="Parker M.S."/>
            <person name="Palenik B."/>
            <person name="Pazour G.J."/>
            <person name="Richardson P.M."/>
            <person name="Rynearson T.A."/>
            <person name="Saito M.A."/>
            <person name="Schwartz D.C."/>
            <person name="Thamatrakoln K."/>
            <person name="Valentin K."/>
            <person name="Vardi A."/>
            <person name="Wilkerson F.P."/>
            <person name="Rokhsar D.S."/>
        </authorList>
    </citation>
    <scope>NUCLEOTIDE SEQUENCE [LARGE SCALE GENOMIC DNA]</scope>
    <source>
        <strain evidence="5 6">CCMP1335</strain>
    </source>
</reference>
<dbReference type="CDD" id="cd00035">
    <property type="entry name" value="ChtBD1"/>
    <property type="match status" value="1"/>
</dbReference>
<proteinExistence type="predicted"/>
<dbReference type="KEGG" id="tps:THAPSDRAFT_268516"/>
<dbReference type="SUPFAM" id="SSF57016">
    <property type="entry name" value="Plant lectins/antimicrobial peptides"/>
    <property type="match status" value="1"/>
</dbReference>
<reference evidence="5 6" key="2">
    <citation type="journal article" date="2008" name="Nature">
        <title>The Phaeodactylum genome reveals the evolutionary history of diatom genomes.</title>
        <authorList>
            <person name="Bowler C."/>
            <person name="Allen A.E."/>
            <person name="Badger J.H."/>
            <person name="Grimwood J."/>
            <person name="Jabbari K."/>
            <person name="Kuo A."/>
            <person name="Maheswari U."/>
            <person name="Martens C."/>
            <person name="Maumus F."/>
            <person name="Otillar R.P."/>
            <person name="Rayko E."/>
            <person name="Salamov A."/>
            <person name="Vandepoele K."/>
            <person name="Beszteri B."/>
            <person name="Gruber A."/>
            <person name="Heijde M."/>
            <person name="Katinka M."/>
            <person name="Mock T."/>
            <person name="Valentin K."/>
            <person name="Verret F."/>
            <person name="Berges J.A."/>
            <person name="Brownlee C."/>
            <person name="Cadoret J.P."/>
            <person name="Chiovitti A."/>
            <person name="Choi C.J."/>
            <person name="Coesel S."/>
            <person name="De Martino A."/>
            <person name="Detter J.C."/>
            <person name="Durkin C."/>
            <person name="Falciatore A."/>
            <person name="Fournet J."/>
            <person name="Haruta M."/>
            <person name="Huysman M.J."/>
            <person name="Jenkins B.D."/>
            <person name="Jiroutova K."/>
            <person name="Jorgensen R.E."/>
            <person name="Joubert Y."/>
            <person name="Kaplan A."/>
            <person name="Kroger N."/>
            <person name="Kroth P.G."/>
            <person name="La Roche J."/>
            <person name="Lindquist E."/>
            <person name="Lommer M."/>
            <person name="Martin-Jezequel V."/>
            <person name="Lopez P.J."/>
            <person name="Lucas S."/>
            <person name="Mangogna M."/>
            <person name="McGinnis K."/>
            <person name="Medlin L.K."/>
            <person name="Montsant A."/>
            <person name="Oudot-Le Secq M.P."/>
            <person name="Napoli C."/>
            <person name="Obornik M."/>
            <person name="Parker M.S."/>
            <person name="Petit J.L."/>
            <person name="Porcel B.M."/>
            <person name="Poulsen N."/>
            <person name="Robison M."/>
            <person name="Rychlewski L."/>
            <person name="Rynearson T.A."/>
            <person name="Schmutz J."/>
            <person name="Shapiro H."/>
            <person name="Siaut M."/>
            <person name="Stanley M."/>
            <person name="Sussman M.R."/>
            <person name="Taylor A.R."/>
            <person name="Vardi A."/>
            <person name="von Dassow P."/>
            <person name="Vyverman W."/>
            <person name="Willis A."/>
            <person name="Wyrwicz L.S."/>
            <person name="Rokhsar D.S."/>
            <person name="Weissenbach J."/>
            <person name="Armbrust E.V."/>
            <person name="Green B.R."/>
            <person name="Van de Peer Y."/>
            <person name="Grigoriev I.V."/>
        </authorList>
    </citation>
    <scope>NUCLEOTIDE SEQUENCE [LARGE SCALE GENOMIC DNA]</scope>
    <source>
        <strain evidence="5 6">CCMP1335</strain>
    </source>
</reference>
<protein>
    <recommendedName>
        <fullName evidence="4">Chitin-binding type-1 domain-containing protein</fullName>
    </recommendedName>
</protein>
<evidence type="ECO:0000259" key="4">
    <source>
        <dbReference type="PROSITE" id="PS50941"/>
    </source>
</evidence>
<feature type="compositionally biased region" description="Low complexity" evidence="3">
    <location>
        <begin position="181"/>
        <end position="201"/>
    </location>
</feature>
<feature type="region of interest" description="Disordered" evidence="3">
    <location>
        <begin position="170"/>
        <end position="231"/>
    </location>
</feature>
<dbReference type="EMBL" id="CM000640">
    <property type="protein sequence ID" value="EED93871.1"/>
    <property type="molecule type" value="Genomic_DNA"/>
</dbReference>
<comment type="caution">
    <text evidence="2">Lacks conserved residue(s) required for the propagation of feature annotation.</text>
</comment>
<feature type="compositionally biased region" description="Low complexity" evidence="3">
    <location>
        <begin position="209"/>
        <end position="227"/>
    </location>
</feature>
<dbReference type="PANTHER" id="PTHR21113:SF4">
    <property type="entry name" value="CHITIN-BINDING TYPE-4 DOMAIN-CONTAINING PROTEIN"/>
    <property type="match status" value="1"/>
</dbReference>
<feature type="disulfide bond" evidence="2">
    <location>
        <begin position="20"/>
        <end position="24"/>
    </location>
</feature>
<dbReference type="PaxDb" id="35128-Thaps268516"/>
<evidence type="ECO:0000313" key="5">
    <source>
        <dbReference type="EMBL" id="EED93871.1"/>
    </source>
</evidence>
<keyword evidence="6" id="KW-1185">Reference proteome</keyword>
<sequence length="588" mass="63676">MCCSQWGYCGATEAYCADCCQSNCWTDPTQPSSSPTAKGLASNSPTEGVQTTTKPTIASGDLVLDSSPRCGATELDARELCGNVCATDEDCGEGTYCWAVHDNYCGSIPDRIYDNPVVYPVYNRCGVSEEMARTFCGEPCDWQCSKPGESCFAVVPNFCGNNYTSGISAPTSANTPPPSTSSPTQTPTLPVITSSPIVSSSEQPTAIKPSPTTNAPSSATTPFPTSTVISKPPTSSAALAVEAVLEASKDGIDNKILLYQTPTMQWEPSSIYRYNDLLEGLRVMYNDGVANKYFYMGNDTPNGHKYGLTNIAAFLAQSMKETIQYNACDENSWDLVNGVYPVSNACGQLGQSYQDYKCSAEEAHMECPVKTEMEIKATTNAKWYGAPAPLYCAPKSKHPFTGYWSHSAECNKPWDSPPSYCEEYEGQKAGAFVNTSPSPNSNGRIDVEGCCFWGRGVIQTTGVCNFGKLNYYLGARAAEEGRSSRYPEINFCEQPDAICASEDHKELKWIAGLFYWVESLQSYDVGGWNYIAELEKFVDGGMKGNDFIDAVSGIVNRGCHNPPCATGDVDGKSDRASNFFKVISEFGI</sequence>
<evidence type="ECO:0000256" key="2">
    <source>
        <dbReference type="PROSITE-ProRule" id="PRU00261"/>
    </source>
</evidence>
<dbReference type="HOGENOM" id="CLU_464261_0_0_1"/>